<name>A0A317E8L4_9PROT</name>
<sequence>MCRRPANPGSANRRSDRIPANNPYLSKCVEQARFSINGTRASAPRIGAGLLEGVFPMDSSRPVPDRSDEKPFERGVAWLDGGFVPLSEAKVSIFDHGFTRSDATYDVAHIYRRRVFQLDRHVARFMRSLEGLRFKIPFDHQGLRELLLRAARMTALDDAWIMMICTRGRPPLGSRDIRQCRNNLIVCVMPFIWLASAEQRREGVTGTIGSTMRIPPQAVDPRIKNFHWLDFVRSIFEAQDRGADIAILCGQQGEVTEGAGFNVFMVKGGEVVTPAAGVLEGITRATILDICEAEGIAAQTRQFDAATLRDADEIFLTTTSAGVVPLVRLDGRAIGDGRPGPTTMRLHDLYWQRHETAPWSEPVDA</sequence>
<evidence type="ECO:0000313" key="15">
    <source>
        <dbReference type="EMBL" id="PWR21613.1"/>
    </source>
</evidence>
<evidence type="ECO:0000256" key="1">
    <source>
        <dbReference type="ARBA" id="ARBA00001933"/>
    </source>
</evidence>
<comment type="pathway">
    <text evidence="4">Amino-acid biosynthesis; L-valine biosynthesis; L-valine from pyruvate: step 4/4.</text>
</comment>
<gene>
    <name evidence="15" type="ORF">DKG75_06325</name>
</gene>
<protein>
    <recommendedName>
        <fullName evidence="8">Probable branched-chain-amino-acid aminotransferase</fullName>
        <ecNumber evidence="7">2.6.1.42</ecNumber>
    </recommendedName>
</protein>
<dbReference type="InterPro" id="IPR043131">
    <property type="entry name" value="BCAT-like_N"/>
</dbReference>
<evidence type="ECO:0000256" key="7">
    <source>
        <dbReference type="ARBA" id="ARBA00013053"/>
    </source>
</evidence>
<dbReference type="InterPro" id="IPR001544">
    <property type="entry name" value="Aminotrans_IV"/>
</dbReference>
<evidence type="ECO:0000256" key="12">
    <source>
        <dbReference type="ARBA" id="ARBA00048798"/>
    </source>
</evidence>
<evidence type="ECO:0000256" key="13">
    <source>
        <dbReference type="ARBA" id="ARBA00049229"/>
    </source>
</evidence>
<evidence type="ECO:0000256" key="3">
    <source>
        <dbReference type="ARBA" id="ARBA00004824"/>
    </source>
</evidence>
<dbReference type="AlphaFoldDB" id="A0A317E8L4"/>
<comment type="catalytic activity">
    <reaction evidence="13">
        <text>L-leucine + 2-oxoglutarate = 4-methyl-2-oxopentanoate + L-glutamate</text>
        <dbReference type="Rhea" id="RHEA:18321"/>
        <dbReference type="ChEBI" id="CHEBI:16810"/>
        <dbReference type="ChEBI" id="CHEBI:17865"/>
        <dbReference type="ChEBI" id="CHEBI:29985"/>
        <dbReference type="ChEBI" id="CHEBI:57427"/>
        <dbReference type="EC" id="2.6.1.42"/>
    </reaction>
</comment>
<dbReference type="Pfam" id="PF01063">
    <property type="entry name" value="Aminotran_4"/>
    <property type="match status" value="1"/>
</dbReference>
<organism evidence="15 16">
    <name type="scientific">Zavarzinia compransoris</name>
    <dbReference type="NCBI Taxonomy" id="1264899"/>
    <lineage>
        <taxon>Bacteria</taxon>
        <taxon>Pseudomonadati</taxon>
        <taxon>Pseudomonadota</taxon>
        <taxon>Alphaproteobacteria</taxon>
        <taxon>Rhodospirillales</taxon>
        <taxon>Zavarziniaceae</taxon>
        <taxon>Zavarzinia</taxon>
    </lineage>
</organism>
<dbReference type="PANTHER" id="PTHR42743:SF11">
    <property type="entry name" value="AMINODEOXYCHORISMATE LYASE"/>
    <property type="match status" value="1"/>
</dbReference>
<evidence type="ECO:0000256" key="11">
    <source>
        <dbReference type="ARBA" id="ARBA00048212"/>
    </source>
</evidence>
<comment type="pathway">
    <text evidence="5">Amino-acid biosynthesis; L-leucine biosynthesis; L-leucine from 3-methyl-2-oxobutanoate: step 4/4.</text>
</comment>
<dbReference type="PANTHER" id="PTHR42743">
    <property type="entry name" value="AMINO-ACID AMINOTRANSFERASE"/>
    <property type="match status" value="1"/>
</dbReference>
<keyword evidence="10" id="KW-0028">Amino-acid biosynthesis</keyword>
<dbReference type="GO" id="GO:0004084">
    <property type="term" value="F:branched-chain-amino-acid transaminase activity"/>
    <property type="evidence" value="ECO:0007669"/>
    <property type="project" value="UniProtKB-EC"/>
</dbReference>
<dbReference type="Gene3D" id="3.20.10.10">
    <property type="entry name" value="D-amino Acid Aminotransferase, subunit A, domain 2"/>
    <property type="match status" value="1"/>
</dbReference>
<comment type="pathway">
    <text evidence="3">Amino-acid biosynthesis; L-isoleucine biosynthesis; L-isoleucine from 2-oxobutanoate: step 4/4.</text>
</comment>
<keyword evidence="9" id="KW-0663">Pyridoxal phosphate</keyword>
<evidence type="ECO:0000256" key="8">
    <source>
        <dbReference type="ARBA" id="ARBA00014472"/>
    </source>
</evidence>
<keyword evidence="10" id="KW-0100">Branched-chain amino acid biosynthesis</keyword>
<dbReference type="FunFam" id="3.20.10.10:FF:000002">
    <property type="entry name" value="D-alanine aminotransferase"/>
    <property type="match status" value="1"/>
</dbReference>
<comment type="similarity">
    <text evidence="6">Belongs to the class-IV pyridoxal-phosphate-dependent aminotransferase family.</text>
</comment>
<dbReference type="Proteomes" id="UP000246077">
    <property type="component" value="Unassembled WGS sequence"/>
</dbReference>
<evidence type="ECO:0000256" key="9">
    <source>
        <dbReference type="ARBA" id="ARBA00022898"/>
    </source>
</evidence>
<dbReference type="EMBL" id="QGLF01000002">
    <property type="protein sequence ID" value="PWR21613.1"/>
    <property type="molecule type" value="Genomic_DNA"/>
</dbReference>
<evidence type="ECO:0000256" key="10">
    <source>
        <dbReference type="ARBA" id="ARBA00023304"/>
    </source>
</evidence>
<dbReference type="InterPro" id="IPR043132">
    <property type="entry name" value="BCAT-like_C"/>
</dbReference>
<dbReference type="GO" id="GO:0009082">
    <property type="term" value="P:branched-chain amino acid biosynthetic process"/>
    <property type="evidence" value="ECO:0007669"/>
    <property type="project" value="UniProtKB-KW"/>
</dbReference>
<evidence type="ECO:0000256" key="4">
    <source>
        <dbReference type="ARBA" id="ARBA00004931"/>
    </source>
</evidence>
<accession>A0A317E8L4</accession>
<dbReference type="InterPro" id="IPR036038">
    <property type="entry name" value="Aminotransferase-like"/>
</dbReference>
<dbReference type="EC" id="2.6.1.42" evidence="7"/>
<feature type="region of interest" description="Disordered" evidence="14">
    <location>
        <begin position="1"/>
        <end position="22"/>
    </location>
</feature>
<evidence type="ECO:0000313" key="16">
    <source>
        <dbReference type="Proteomes" id="UP000246077"/>
    </source>
</evidence>
<dbReference type="GO" id="GO:0008652">
    <property type="term" value="P:amino acid biosynthetic process"/>
    <property type="evidence" value="ECO:0007669"/>
    <property type="project" value="UniProtKB-ARBA"/>
</dbReference>
<dbReference type="SUPFAM" id="SSF56752">
    <property type="entry name" value="D-aminoacid aminotransferase-like PLP-dependent enzymes"/>
    <property type="match status" value="1"/>
</dbReference>
<dbReference type="InterPro" id="IPR050571">
    <property type="entry name" value="Class-IV_PLP-Dep_Aminotrnsfr"/>
</dbReference>
<evidence type="ECO:0000256" key="5">
    <source>
        <dbReference type="ARBA" id="ARBA00005072"/>
    </source>
</evidence>
<evidence type="ECO:0000256" key="14">
    <source>
        <dbReference type="SAM" id="MobiDB-lite"/>
    </source>
</evidence>
<keyword evidence="15" id="KW-0808">Transferase</keyword>
<comment type="cofactor">
    <cofactor evidence="1">
        <name>pyridoxal 5'-phosphate</name>
        <dbReference type="ChEBI" id="CHEBI:597326"/>
    </cofactor>
</comment>
<reference evidence="16" key="1">
    <citation type="submission" date="2018-05" db="EMBL/GenBank/DDBJ databases">
        <title>Zavarzinia sp. HR-AS.</title>
        <authorList>
            <person name="Lee Y."/>
            <person name="Jeon C.O."/>
        </authorList>
    </citation>
    <scope>NUCLEOTIDE SEQUENCE [LARGE SCALE GENOMIC DNA]</scope>
    <source>
        <strain evidence="16">DSM 1231</strain>
    </source>
</reference>
<comment type="function">
    <text evidence="2">Acts on leucine, isoleucine and valine.</text>
</comment>
<comment type="caution">
    <text evidence="15">The sequence shown here is derived from an EMBL/GenBank/DDBJ whole genome shotgun (WGS) entry which is preliminary data.</text>
</comment>
<evidence type="ECO:0000256" key="2">
    <source>
        <dbReference type="ARBA" id="ARBA00003109"/>
    </source>
</evidence>
<evidence type="ECO:0000256" key="6">
    <source>
        <dbReference type="ARBA" id="ARBA00009320"/>
    </source>
</evidence>
<keyword evidence="16" id="KW-1185">Reference proteome</keyword>
<comment type="catalytic activity">
    <reaction evidence="11">
        <text>L-valine + 2-oxoglutarate = 3-methyl-2-oxobutanoate + L-glutamate</text>
        <dbReference type="Rhea" id="RHEA:24813"/>
        <dbReference type="ChEBI" id="CHEBI:11851"/>
        <dbReference type="ChEBI" id="CHEBI:16810"/>
        <dbReference type="ChEBI" id="CHEBI:29985"/>
        <dbReference type="ChEBI" id="CHEBI:57762"/>
        <dbReference type="EC" id="2.6.1.42"/>
    </reaction>
</comment>
<comment type="catalytic activity">
    <reaction evidence="12">
        <text>L-isoleucine + 2-oxoglutarate = (S)-3-methyl-2-oxopentanoate + L-glutamate</text>
        <dbReference type="Rhea" id="RHEA:24801"/>
        <dbReference type="ChEBI" id="CHEBI:16810"/>
        <dbReference type="ChEBI" id="CHEBI:29985"/>
        <dbReference type="ChEBI" id="CHEBI:35146"/>
        <dbReference type="ChEBI" id="CHEBI:58045"/>
        <dbReference type="EC" id="2.6.1.42"/>
    </reaction>
</comment>
<proteinExistence type="inferred from homology"/>
<dbReference type="Gene3D" id="3.30.470.10">
    <property type="match status" value="1"/>
</dbReference>